<protein>
    <submittedName>
        <fullName evidence="1">Uncharacterized protein</fullName>
    </submittedName>
</protein>
<gene>
    <name evidence="1" type="ORF">G4223_18520</name>
</gene>
<evidence type="ECO:0000313" key="1">
    <source>
        <dbReference type="EMBL" id="NFV82109.1"/>
    </source>
</evidence>
<reference evidence="1 2" key="1">
    <citation type="submission" date="2020-02" db="EMBL/GenBank/DDBJ databases">
        <authorList>
            <person name="Dziuba M."/>
            <person name="Kuznetsov B."/>
            <person name="Mardanov A."/>
            <person name="Ravin N."/>
            <person name="Grouzdev D."/>
        </authorList>
    </citation>
    <scope>NUCLEOTIDE SEQUENCE [LARGE SCALE GENOMIC DNA]</scope>
    <source>
        <strain evidence="1 2">SpK</strain>
    </source>
</reference>
<organism evidence="1 2">
    <name type="scientific">Magnetospirillum aberrantis SpK</name>
    <dbReference type="NCBI Taxonomy" id="908842"/>
    <lineage>
        <taxon>Bacteria</taxon>
        <taxon>Pseudomonadati</taxon>
        <taxon>Pseudomonadota</taxon>
        <taxon>Alphaproteobacteria</taxon>
        <taxon>Rhodospirillales</taxon>
        <taxon>Rhodospirillaceae</taxon>
        <taxon>Magnetospirillum</taxon>
    </lineage>
</organism>
<proteinExistence type="predicted"/>
<evidence type="ECO:0000313" key="2">
    <source>
        <dbReference type="Proteomes" id="UP000480684"/>
    </source>
</evidence>
<sequence>MSKTAHGPTPLSNFDFGERGMSAALNMTDDEFLVAYMNKEIAPPDSVRSGESRWSIWALAREITKRTPAGLAGLEILVYHINALVRAEQAEEGHDDAPPPLNVQ</sequence>
<dbReference type="AlphaFoldDB" id="A0A7C9UYL5"/>
<dbReference type="RefSeq" id="WP_163682801.1">
    <property type="nucleotide sequence ID" value="NZ_JAAIYP010000045.1"/>
</dbReference>
<name>A0A7C9UYL5_9PROT</name>
<comment type="caution">
    <text evidence="1">The sequence shown here is derived from an EMBL/GenBank/DDBJ whole genome shotgun (WGS) entry which is preliminary data.</text>
</comment>
<keyword evidence="2" id="KW-1185">Reference proteome</keyword>
<accession>A0A7C9UYL5</accession>
<dbReference type="Proteomes" id="UP000480684">
    <property type="component" value="Unassembled WGS sequence"/>
</dbReference>
<dbReference type="EMBL" id="JAAIYP010000045">
    <property type="protein sequence ID" value="NFV82109.1"/>
    <property type="molecule type" value="Genomic_DNA"/>
</dbReference>